<dbReference type="InterPro" id="IPR029058">
    <property type="entry name" value="AB_hydrolase_fold"/>
</dbReference>
<dbReference type="EMBL" id="PQXO01000986">
    <property type="protein sequence ID" value="TGO81864.1"/>
    <property type="molecule type" value="Genomic_DNA"/>
</dbReference>
<dbReference type="STRING" id="87229.A0A4Z1KED2"/>
<feature type="domain" description="Carboxylesterase type B" evidence="1">
    <location>
        <begin position="21"/>
        <end position="212"/>
    </location>
</feature>
<dbReference type="SUPFAM" id="SSF53474">
    <property type="entry name" value="alpha/beta-Hydrolases"/>
    <property type="match status" value="1"/>
</dbReference>
<dbReference type="Proteomes" id="UP000297280">
    <property type="component" value="Unassembled WGS sequence"/>
</dbReference>
<dbReference type="Pfam" id="PF00135">
    <property type="entry name" value="COesterase"/>
    <property type="match status" value="1"/>
</dbReference>
<evidence type="ECO:0000259" key="1">
    <source>
        <dbReference type="Pfam" id="PF00135"/>
    </source>
</evidence>
<organism evidence="2 3">
    <name type="scientific">Botrytis porri</name>
    <dbReference type="NCBI Taxonomy" id="87229"/>
    <lineage>
        <taxon>Eukaryota</taxon>
        <taxon>Fungi</taxon>
        <taxon>Dikarya</taxon>
        <taxon>Ascomycota</taxon>
        <taxon>Pezizomycotina</taxon>
        <taxon>Leotiomycetes</taxon>
        <taxon>Helotiales</taxon>
        <taxon>Sclerotiniaceae</taxon>
        <taxon>Botrytis</taxon>
    </lineage>
</organism>
<name>A0A4Z1KED2_9HELO</name>
<dbReference type="Gene3D" id="3.40.50.1820">
    <property type="entry name" value="alpha/beta hydrolase"/>
    <property type="match status" value="1"/>
</dbReference>
<reference evidence="2 3" key="1">
    <citation type="submission" date="2017-12" db="EMBL/GenBank/DDBJ databases">
        <title>Comparative genomics of Botrytis spp.</title>
        <authorList>
            <person name="Valero-Jimenez C.A."/>
            <person name="Tapia P."/>
            <person name="Veloso J."/>
            <person name="Silva-Moreno E."/>
            <person name="Staats M."/>
            <person name="Valdes J.H."/>
            <person name="Van Kan J.A.L."/>
        </authorList>
    </citation>
    <scope>NUCLEOTIDE SEQUENCE [LARGE SCALE GENOMIC DNA]</scope>
    <source>
        <strain evidence="2 3">MUCL3349</strain>
    </source>
</reference>
<dbReference type="PANTHER" id="PTHR11559">
    <property type="entry name" value="CARBOXYLESTERASE"/>
    <property type="match status" value="1"/>
</dbReference>
<keyword evidence="3" id="KW-1185">Reference proteome</keyword>
<sequence length="223" mass="24553">MKSNAGKWVYWTITYRGILSNKVEHFHNVKYAADTSGPNRFAPPKPFIPPPGTIIDASLPVPACPQIRDPMPSFFSTVEEVSEDCPHFHIARPSVSHLNPKSNLPLVVYNAEGGAIKGSSHDDHISPDKLISLSVTDGNPIIFVALNSRLSIFGFPHLPSLKDEESLNLGLRDQRASFEWVREHIREFGGDPNRITAYGLSAGGTMTSLQIMAYGGMKDIPFQ</sequence>
<dbReference type="InterPro" id="IPR050309">
    <property type="entry name" value="Type-B_Carboxylest/Lipase"/>
</dbReference>
<protein>
    <recommendedName>
        <fullName evidence="1">Carboxylesterase type B domain-containing protein</fullName>
    </recommendedName>
</protein>
<evidence type="ECO:0000313" key="2">
    <source>
        <dbReference type="EMBL" id="TGO81864.1"/>
    </source>
</evidence>
<gene>
    <name evidence="2" type="ORF">BPOR_0992g00030</name>
</gene>
<accession>A0A4Z1KED2</accession>
<evidence type="ECO:0000313" key="3">
    <source>
        <dbReference type="Proteomes" id="UP000297280"/>
    </source>
</evidence>
<proteinExistence type="predicted"/>
<comment type="caution">
    <text evidence="2">The sequence shown here is derived from an EMBL/GenBank/DDBJ whole genome shotgun (WGS) entry which is preliminary data.</text>
</comment>
<dbReference type="InterPro" id="IPR002018">
    <property type="entry name" value="CarbesteraseB"/>
</dbReference>
<dbReference type="AlphaFoldDB" id="A0A4Z1KED2"/>